<evidence type="ECO:0000313" key="1">
    <source>
        <dbReference type="EMBL" id="KAJ2992584.1"/>
    </source>
</evidence>
<organism evidence="1 2">
    <name type="scientific">Xylaria curta</name>
    <dbReference type="NCBI Taxonomy" id="42375"/>
    <lineage>
        <taxon>Eukaryota</taxon>
        <taxon>Fungi</taxon>
        <taxon>Dikarya</taxon>
        <taxon>Ascomycota</taxon>
        <taxon>Pezizomycotina</taxon>
        <taxon>Sordariomycetes</taxon>
        <taxon>Xylariomycetidae</taxon>
        <taxon>Xylariales</taxon>
        <taxon>Xylariaceae</taxon>
        <taxon>Xylaria</taxon>
    </lineage>
</organism>
<protein>
    <submittedName>
        <fullName evidence="1">Uncharacterized protein</fullName>
    </submittedName>
</protein>
<comment type="caution">
    <text evidence="1">The sequence shown here is derived from an EMBL/GenBank/DDBJ whole genome shotgun (WGS) entry which is preliminary data.</text>
</comment>
<proteinExistence type="predicted"/>
<dbReference type="Proteomes" id="UP001143856">
    <property type="component" value="Unassembled WGS sequence"/>
</dbReference>
<sequence>MPFFPQPPEPEALGVHRVMSPTAGMLVSPLCLGTMGFGDAWPELLGDCSKEEAFKILDYFKEHGGNFIDTANNYQNELSEIWIGEWLESRNVRDEMVIATKYSNGFRFYEKGVIQGSFTGNSTKSLHTSVKASLKKLRTDYIDILYVHWFDFTTSVEEVMQSLNQLVQSGKVLYLGISDTPAWVVTKANEYARQNGMRGFSIYQGHWSCAARDFERDIIPMCKAEGMALAPWGSLGGGYFKTDSERASQREQQTGRNIPVMDTSNHAKVGKVLEEIGRIKGVAMTTVALAYVMHKAPYVFPVIGCRKLEYLKSNLEALNLALSPQDIEMIENAAPFDIGFPMWFNGCANPANNLLIQNTGHYDYVQDPKPIPPRKKREFKVNGSVNGN</sequence>
<keyword evidence="2" id="KW-1185">Reference proteome</keyword>
<evidence type="ECO:0000313" key="2">
    <source>
        <dbReference type="Proteomes" id="UP001143856"/>
    </source>
</evidence>
<accession>A0ACC1PJU8</accession>
<gene>
    <name evidence="1" type="ORF">NUW58_g2114</name>
</gene>
<name>A0ACC1PJU8_9PEZI</name>
<dbReference type="EMBL" id="JAPDGR010000259">
    <property type="protein sequence ID" value="KAJ2992584.1"/>
    <property type="molecule type" value="Genomic_DNA"/>
</dbReference>
<reference evidence="1" key="1">
    <citation type="submission" date="2022-10" db="EMBL/GenBank/DDBJ databases">
        <title>Genome Sequence of Xylaria curta.</title>
        <authorList>
            <person name="Buettner E."/>
        </authorList>
    </citation>
    <scope>NUCLEOTIDE SEQUENCE</scope>
    <source>
        <strain evidence="1">Babe10</strain>
    </source>
</reference>